<sequence length="69" mass="7622">MWVHDCSLNPFPQCCVQLKVVAVDGNLNVVHRNNVQFDSELSEFSNIAVCTGGKEPTKVSVISIQEKFA</sequence>
<evidence type="ECO:0000313" key="2">
    <source>
        <dbReference type="Proteomes" id="UP000472277"/>
    </source>
</evidence>
<name>A0A674A462_SALTR</name>
<dbReference type="GeneTree" id="ENSGT00990000213957"/>
<reference evidence="1" key="1">
    <citation type="submission" date="2025-08" db="UniProtKB">
        <authorList>
            <consortium name="Ensembl"/>
        </authorList>
    </citation>
    <scope>IDENTIFICATION</scope>
</reference>
<organism evidence="1 2">
    <name type="scientific">Salmo trutta</name>
    <name type="common">Brown trout</name>
    <dbReference type="NCBI Taxonomy" id="8032"/>
    <lineage>
        <taxon>Eukaryota</taxon>
        <taxon>Metazoa</taxon>
        <taxon>Chordata</taxon>
        <taxon>Craniata</taxon>
        <taxon>Vertebrata</taxon>
        <taxon>Euteleostomi</taxon>
        <taxon>Actinopterygii</taxon>
        <taxon>Neopterygii</taxon>
        <taxon>Teleostei</taxon>
        <taxon>Protacanthopterygii</taxon>
        <taxon>Salmoniformes</taxon>
        <taxon>Salmonidae</taxon>
        <taxon>Salmoninae</taxon>
        <taxon>Salmo</taxon>
    </lineage>
</organism>
<dbReference type="OMA" id="HRNNVQF"/>
<dbReference type="Proteomes" id="UP000472277">
    <property type="component" value="Chromosome 2"/>
</dbReference>
<dbReference type="AlphaFoldDB" id="A0A674A462"/>
<keyword evidence="2" id="KW-1185">Reference proteome</keyword>
<dbReference type="Ensembl" id="ENSSTUT00000056759.1">
    <property type="protein sequence ID" value="ENSSTUP00000054274.1"/>
    <property type="gene ID" value="ENSSTUG00000023015.1"/>
</dbReference>
<accession>A0A674A462</accession>
<reference evidence="1" key="2">
    <citation type="submission" date="2025-09" db="UniProtKB">
        <authorList>
            <consortium name="Ensembl"/>
        </authorList>
    </citation>
    <scope>IDENTIFICATION</scope>
</reference>
<evidence type="ECO:0000313" key="1">
    <source>
        <dbReference type="Ensembl" id="ENSSTUP00000054274.1"/>
    </source>
</evidence>
<protein>
    <submittedName>
        <fullName evidence="1">Uncharacterized protein</fullName>
    </submittedName>
</protein>
<proteinExistence type="predicted"/>
<dbReference type="InParanoid" id="A0A674A462"/>